<keyword evidence="1" id="KW-0472">Membrane</keyword>
<protein>
    <submittedName>
        <fullName evidence="2">Membrane protein</fullName>
    </submittedName>
</protein>
<sequence>MVGVGTLLNVATVLIGGSLGLWLGGRLPERLRQTVVAGLGLFTLAYALKMFLTTQNSLVALGSVLIGALLGEWWRVEDGLQGLGRWLESRFARQESPAGSQRFVRGFLTASLVFCVGPMTILGSIQDGLSGNYQTLAIKSVLDGFASLAFASSLGVGVLFSSLVILVYQGSLTLLAAQIQQIISAPMMTEMNATGGVILMAIAIGSLLEIRPIRAGNLLPALFVAPPLVWLMSRFGLY</sequence>
<dbReference type="AlphaFoldDB" id="A0A0P6XX27"/>
<dbReference type="PANTHER" id="PTHR36111:SF2">
    <property type="entry name" value="INNER MEMBRANE PROTEIN"/>
    <property type="match status" value="1"/>
</dbReference>
<dbReference type="OrthoDB" id="9797976at2"/>
<dbReference type="Pfam" id="PF04474">
    <property type="entry name" value="DUF554"/>
    <property type="match status" value="1"/>
</dbReference>
<dbReference type="PATRIC" id="fig|869279.4.peg.476"/>
<dbReference type="InterPro" id="IPR007563">
    <property type="entry name" value="DUF554"/>
</dbReference>
<feature type="transmembrane region" description="Helical" evidence="1">
    <location>
        <begin position="103"/>
        <end position="125"/>
    </location>
</feature>
<dbReference type="PANTHER" id="PTHR36111">
    <property type="entry name" value="INNER MEMBRANE PROTEIN-RELATED"/>
    <property type="match status" value="1"/>
</dbReference>
<feature type="transmembrane region" description="Helical" evidence="1">
    <location>
        <begin position="189"/>
        <end position="208"/>
    </location>
</feature>
<evidence type="ECO:0000313" key="3">
    <source>
        <dbReference type="Proteomes" id="UP000050544"/>
    </source>
</evidence>
<proteinExistence type="predicted"/>
<dbReference type="RefSeq" id="WP_054520496.1">
    <property type="nucleotide sequence ID" value="NZ_LGKO01000002.1"/>
</dbReference>
<feature type="transmembrane region" description="Helical" evidence="1">
    <location>
        <begin position="145"/>
        <end position="168"/>
    </location>
</feature>
<evidence type="ECO:0000256" key="1">
    <source>
        <dbReference type="SAM" id="Phobius"/>
    </source>
</evidence>
<name>A0A0P6XX27_9CHLR</name>
<keyword evidence="1" id="KW-1133">Transmembrane helix</keyword>
<evidence type="ECO:0000313" key="2">
    <source>
        <dbReference type="EMBL" id="KPL84054.1"/>
    </source>
</evidence>
<feature type="transmembrane region" description="Helical" evidence="1">
    <location>
        <begin position="6"/>
        <end position="23"/>
    </location>
</feature>
<feature type="transmembrane region" description="Helical" evidence="1">
    <location>
        <begin position="35"/>
        <end position="52"/>
    </location>
</feature>
<keyword evidence="1" id="KW-0812">Transmembrane</keyword>
<dbReference type="Proteomes" id="UP000050544">
    <property type="component" value="Unassembled WGS sequence"/>
</dbReference>
<reference evidence="2 3" key="1">
    <citation type="submission" date="2015-07" db="EMBL/GenBank/DDBJ databases">
        <title>Whole genome sequence of Thermanaerothrix daxensis DSM 23592.</title>
        <authorList>
            <person name="Hemp J."/>
            <person name="Ward L.M."/>
            <person name="Pace L.A."/>
            <person name="Fischer W.W."/>
        </authorList>
    </citation>
    <scope>NUCLEOTIDE SEQUENCE [LARGE SCALE GENOMIC DNA]</scope>
    <source>
        <strain evidence="2 3">GNS-1</strain>
    </source>
</reference>
<feature type="transmembrane region" description="Helical" evidence="1">
    <location>
        <begin position="214"/>
        <end position="232"/>
    </location>
</feature>
<accession>A0A0P6XX27</accession>
<dbReference type="EMBL" id="LGKO01000002">
    <property type="protein sequence ID" value="KPL84054.1"/>
    <property type="molecule type" value="Genomic_DNA"/>
</dbReference>
<keyword evidence="3" id="KW-1185">Reference proteome</keyword>
<dbReference type="STRING" id="869279.SE15_02390"/>
<organism evidence="2 3">
    <name type="scientific">Thermanaerothrix daxensis</name>
    <dbReference type="NCBI Taxonomy" id="869279"/>
    <lineage>
        <taxon>Bacteria</taxon>
        <taxon>Bacillati</taxon>
        <taxon>Chloroflexota</taxon>
        <taxon>Anaerolineae</taxon>
        <taxon>Anaerolineales</taxon>
        <taxon>Anaerolineaceae</taxon>
        <taxon>Thermanaerothrix</taxon>
    </lineage>
</organism>
<comment type="caution">
    <text evidence="2">The sequence shown here is derived from an EMBL/GenBank/DDBJ whole genome shotgun (WGS) entry which is preliminary data.</text>
</comment>
<gene>
    <name evidence="2" type="ORF">SE15_02390</name>
</gene>